<feature type="region of interest" description="Disordered" evidence="7">
    <location>
        <begin position="1"/>
        <end position="20"/>
    </location>
</feature>
<feature type="domain" description="HTH myb-type" evidence="9">
    <location>
        <begin position="14"/>
        <end position="70"/>
    </location>
</feature>
<dbReference type="PANTHER" id="PTHR47997:SF28">
    <property type="entry name" value="TRANSCRIPTION FACTOR MYB15-LIKE"/>
    <property type="match status" value="1"/>
</dbReference>
<organism evidence="10 11">
    <name type="scientific">Anisodus acutangulus</name>
    <dbReference type="NCBI Taxonomy" id="402998"/>
    <lineage>
        <taxon>Eukaryota</taxon>
        <taxon>Viridiplantae</taxon>
        <taxon>Streptophyta</taxon>
        <taxon>Embryophyta</taxon>
        <taxon>Tracheophyta</taxon>
        <taxon>Spermatophyta</taxon>
        <taxon>Magnoliopsida</taxon>
        <taxon>eudicotyledons</taxon>
        <taxon>Gunneridae</taxon>
        <taxon>Pentapetalae</taxon>
        <taxon>asterids</taxon>
        <taxon>lamiids</taxon>
        <taxon>Solanales</taxon>
        <taxon>Solanaceae</taxon>
        <taxon>Solanoideae</taxon>
        <taxon>Hyoscyameae</taxon>
        <taxon>Anisodus</taxon>
    </lineage>
</organism>
<evidence type="ECO:0000313" key="10">
    <source>
        <dbReference type="EMBL" id="KAJ8537147.1"/>
    </source>
</evidence>
<dbReference type="PROSITE" id="PS51294">
    <property type="entry name" value="HTH_MYB"/>
    <property type="match status" value="2"/>
</dbReference>
<evidence type="ECO:0000313" key="11">
    <source>
        <dbReference type="Proteomes" id="UP001152561"/>
    </source>
</evidence>
<evidence type="ECO:0000256" key="6">
    <source>
        <dbReference type="ARBA" id="ARBA00023242"/>
    </source>
</evidence>
<dbReference type="AlphaFoldDB" id="A0A9Q1LKC9"/>
<dbReference type="PANTHER" id="PTHR47997">
    <property type="entry name" value="MYB DOMAIN PROTEIN 55"/>
    <property type="match status" value="1"/>
</dbReference>
<dbReference type="InterPro" id="IPR051953">
    <property type="entry name" value="Plant_SW-associated_TFs"/>
</dbReference>
<evidence type="ECO:0000256" key="5">
    <source>
        <dbReference type="ARBA" id="ARBA00023163"/>
    </source>
</evidence>
<dbReference type="InterPro" id="IPR009057">
    <property type="entry name" value="Homeodomain-like_sf"/>
</dbReference>
<dbReference type="FunFam" id="1.10.10.60:FF:000001">
    <property type="entry name" value="MYB-related transcription factor"/>
    <property type="match status" value="1"/>
</dbReference>
<dbReference type="Gene3D" id="1.10.10.60">
    <property type="entry name" value="Homeodomain-like"/>
    <property type="match status" value="2"/>
</dbReference>
<proteinExistence type="predicted"/>
<evidence type="ECO:0000256" key="2">
    <source>
        <dbReference type="ARBA" id="ARBA00022737"/>
    </source>
</evidence>
<dbReference type="EMBL" id="JAJAGQ010000018">
    <property type="protein sequence ID" value="KAJ8537147.1"/>
    <property type="molecule type" value="Genomic_DNA"/>
</dbReference>
<accession>A0A9Q1LKC9</accession>
<feature type="domain" description="Myb-like" evidence="8">
    <location>
        <begin position="14"/>
        <end position="66"/>
    </location>
</feature>
<dbReference type="Pfam" id="PF00249">
    <property type="entry name" value="Myb_DNA-binding"/>
    <property type="match status" value="2"/>
</dbReference>
<dbReference type="SUPFAM" id="SSF46689">
    <property type="entry name" value="Homeodomain-like"/>
    <property type="match status" value="1"/>
</dbReference>
<dbReference type="CDD" id="cd00167">
    <property type="entry name" value="SANT"/>
    <property type="match status" value="2"/>
</dbReference>
<evidence type="ECO:0000256" key="3">
    <source>
        <dbReference type="ARBA" id="ARBA00023015"/>
    </source>
</evidence>
<keyword evidence="6" id="KW-0539">Nucleus</keyword>
<feature type="domain" description="HTH myb-type" evidence="9">
    <location>
        <begin position="71"/>
        <end position="121"/>
    </location>
</feature>
<gene>
    <name evidence="10" type="ORF">K7X08_035548</name>
</gene>
<dbReference type="Proteomes" id="UP001152561">
    <property type="component" value="Unassembled WGS sequence"/>
</dbReference>
<evidence type="ECO:0000256" key="1">
    <source>
        <dbReference type="ARBA" id="ARBA00004123"/>
    </source>
</evidence>
<dbReference type="SMART" id="SM00717">
    <property type="entry name" value="SANT"/>
    <property type="match status" value="2"/>
</dbReference>
<comment type="subcellular location">
    <subcellularLocation>
        <location evidence="1">Nucleus</location>
    </subcellularLocation>
</comment>
<comment type="caution">
    <text evidence="10">The sequence shown here is derived from an EMBL/GenBank/DDBJ whole genome shotgun (WGS) entry which is preliminary data.</text>
</comment>
<dbReference type="PROSITE" id="PS50090">
    <property type="entry name" value="MYB_LIKE"/>
    <property type="match status" value="2"/>
</dbReference>
<keyword evidence="11" id="KW-1185">Reference proteome</keyword>
<feature type="domain" description="Myb-like" evidence="8">
    <location>
        <begin position="67"/>
        <end position="117"/>
    </location>
</feature>
<dbReference type="GO" id="GO:0010597">
    <property type="term" value="P:green leaf volatile biosynthetic process"/>
    <property type="evidence" value="ECO:0007669"/>
    <property type="project" value="UniProtKB-ARBA"/>
</dbReference>
<evidence type="ECO:0000256" key="7">
    <source>
        <dbReference type="SAM" id="MobiDB-lite"/>
    </source>
</evidence>
<keyword evidence="5" id="KW-0804">Transcription</keyword>
<dbReference type="GO" id="GO:0005634">
    <property type="term" value="C:nucleus"/>
    <property type="evidence" value="ECO:0007669"/>
    <property type="project" value="UniProtKB-SubCell"/>
</dbReference>
<keyword evidence="2" id="KW-0677">Repeat</keyword>
<name>A0A9Q1LKC9_9SOLA</name>
<dbReference type="InterPro" id="IPR001005">
    <property type="entry name" value="SANT/Myb"/>
</dbReference>
<evidence type="ECO:0000259" key="8">
    <source>
        <dbReference type="PROSITE" id="PS50090"/>
    </source>
</evidence>
<reference evidence="11" key="1">
    <citation type="journal article" date="2023" name="Proc. Natl. Acad. Sci. U.S.A.">
        <title>Genomic and structural basis for evolution of tropane alkaloid biosynthesis.</title>
        <authorList>
            <person name="Wanga Y.-J."/>
            <person name="Taina T."/>
            <person name="Yua J.-Y."/>
            <person name="Lia J."/>
            <person name="Xua B."/>
            <person name="Chenc J."/>
            <person name="D'Auriad J.C."/>
            <person name="Huanga J.-P."/>
            <person name="Huanga S.-X."/>
        </authorList>
    </citation>
    <scope>NUCLEOTIDE SEQUENCE [LARGE SCALE GENOMIC DNA]</scope>
    <source>
        <strain evidence="11">cv. KIB-2019</strain>
    </source>
</reference>
<keyword evidence="3" id="KW-0805">Transcription regulation</keyword>
<evidence type="ECO:0000256" key="4">
    <source>
        <dbReference type="ARBA" id="ARBA00023125"/>
    </source>
</evidence>
<sequence>MPRVPQLQQKSTNMEEIKKGAWSPEEDQKLRAYIMRYGIWNWRQMPKFAGLSRTGKSCRLRWMNYLRPDVKRGPFTMEEVETVIKMYEELGNRWSTIAAKLPGRTDNEVKNFFHTHLKKHLGLKNHEALVKTRKCRKTVDQTKENEKKNSTRGRLVVETINNSNSLSTDDCSPSSSIITCEENQMMDHFVNFSQTYQGCYNFTSLAVDQYVSDVENTCANIGVAEGLEYSQAQPCFIPDGFSSDQFDMNSFWFDVLGNF</sequence>
<feature type="compositionally biased region" description="Polar residues" evidence="7">
    <location>
        <begin position="1"/>
        <end position="12"/>
    </location>
</feature>
<keyword evidence="4" id="KW-0238">DNA-binding</keyword>
<evidence type="ECO:0000259" key="9">
    <source>
        <dbReference type="PROSITE" id="PS51294"/>
    </source>
</evidence>
<protein>
    <submittedName>
        <fullName evidence="10">Uncharacterized protein</fullName>
    </submittedName>
</protein>
<dbReference type="GO" id="GO:0000976">
    <property type="term" value="F:transcription cis-regulatory region binding"/>
    <property type="evidence" value="ECO:0007669"/>
    <property type="project" value="UniProtKB-ARBA"/>
</dbReference>
<dbReference type="OrthoDB" id="2143914at2759"/>
<dbReference type="InterPro" id="IPR017930">
    <property type="entry name" value="Myb_dom"/>
</dbReference>